<dbReference type="CDD" id="cd12174">
    <property type="entry name" value="PGDH_like_3"/>
    <property type="match status" value="1"/>
</dbReference>
<evidence type="ECO:0000256" key="6">
    <source>
        <dbReference type="ARBA" id="ARBA00023027"/>
    </source>
</evidence>
<keyword evidence="5" id="KW-0560">Oxidoreductase</keyword>
<evidence type="ECO:0000256" key="7">
    <source>
        <dbReference type="ARBA" id="ARBA00023299"/>
    </source>
</evidence>
<dbReference type="GO" id="GO:0004617">
    <property type="term" value="F:phosphoglycerate dehydrogenase activity"/>
    <property type="evidence" value="ECO:0007669"/>
    <property type="project" value="UniProtKB-EC"/>
</dbReference>
<dbReference type="EMBL" id="UINC01008791">
    <property type="protein sequence ID" value="SVA39518.1"/>
    <property type="molecule type" value="Genomic_DNA"/>
</dbReference>
<gene>
    <name evidence="10" type="ORF">METZ01_LOCUS92372</name>
</gene>
<comment type="pathway">
    <text evidence="1">Amino-acid biosynthesis; L-serine biosynthesis; L-serine from 3-phospho-D-glycerate: step 1/3.</text>
</comment>
<evidence type="ECO:0000256" key="4">
    <source>
        <dbReference type="ARBA" id="ARBA00022605"/>
    </source>
</evidence>
<dbReference type="EC" id="1.1.1.95" evidence="3"/>
<dbReference type="InterPro" id="IPR006140">
    <property type="entry name" value="D-isomer_DH_NAD-bd"/>
</dbReference>
<evidence type="ECO:0000256" key="5">
    <source>
        <dbReference type="ARBA" id="ARBA00023002"/>
    </source>
</evidence>
<dbReference type="InterPro" id="IPR002912">
    <property type="entry name" value="ACT_dom"/>
</dbReference>
<proteinExistence type="inferred from homology"/>
<comment type="catalytic activity">
    <reaction evidence="8">
        <text>(2R)-3-phosphoglycerate + NAD(+) = 3-phosphooxypyruvate + NADH + H(+)</text>
        <dbReference type="Rhea" id="RHEA:12641"/>
        <dbReference type="ChEBI" id="CHEBI:15378"/>
        <dbReference type="ChEBI" id="CHEBI:18110"/>
        <dbReference type="ChEBI" id="CHEBI:57540"/>
        <dbReference type="ChEBI" id="CHEBI:57945"/>
        <dbReference type="ChEBI" id="CHEBI:58272"/>
        <dbReference type="EC" id="1.1.1.95"/>
    </reaction>
</comment>
<dbReference type="InterPro" id="IPR050857">
    <property type="entry name" value="D-2-hydroxyacid_DH"/>
</dbReference>
<dbReference type="Gene3D" id="3.30.70.260">
    <property type="match status" value="1"/>
</dbReference>
<dbReference type="UniPathway" id="UPA00135">
    <property type="reaction ID" value="UER00196"/>
</dbReference>
<keyword evidence="4" id="KW-0028">Amino-acid biosynthesis</keyword>
<dbReference type="InterPro" id="IPR036291">
    <property type="entry name" value="NAD(P)-bd_dom_sf"/>
</dbReference>
<dbReference type="SUPFAM" id="SSF52283">
    <property type="entry name" value="Formate/glycerate dehydrogenase catalytic domain-like"/>
    <property type="match status" value="1"/>
</dbReference>
<dbReference type="Pfam" id="PF02826">
    <property type="entry name" value="2-Hacid_dh_C"/>
    <property type="match status" value="1"/>
</dbReference>
<evidence type="ECO:0000259" key="9">
    <source>
        <dbReference type="PROSITE" id="PS51671"/>
    </source>
</evidence>
<sequence>MYKILKLNNIASEGLSVFQNGDYHLGDEVTSPDAILLRSFNMHEMDIPESVKAIGRAGSGVNNIPIDKLSELAIPVFNAPGANANAVKELALAAILITARNIHRAIDYVHNLKPSNNLKNDIESAKKQYVGYELPNKTLGVIGLGSIGVKIANAGYDLGMKVLGFDPMITVNNAINLVPGVKKQDALSEILKNVDILTIHIPYKNETKDFISMNEINLMKNTATIINLSREEIVNTDAVIKALENKKLDTYVTDFPNETLIGNPDVLLLPHLGASTKEAEANCAVMVANSIKSYLENGDIINSVNFPDVSLVSDTKHRLTITNLNKPNIVGQFTSLLGNENININDLSHKNFKNIGYTILNLDKSISQKVIEQIQQIDGVIKTNIIS</sequence>
<organism evidence="10">
    <name type="scientific">marine metagenome</name>
    <dbReference type="NCBI Taxonomy" id="408172"/>
    <lineage>
        <taxon>unclassified sequences</taxon>
        <taxon>metagenomes</taxon>
        <taxon>ecological metagenomes</taxon>
    </lineage>
</organism>
<reference evidence="10" key="1">
    <citation type="submission" date="2018-05" db="EMBL/GenBank/DDBJ databases">
        <authorList>
            <person name="Lanie J.A."/>
            <person name="Ng W.-L."/>
            <person name="Kazmierczak K.M."/>
            <person name="Andrzejewski T.M."/>
            <person name="Davidsen T.M."/>
            <person name="Wayne K.J."/>
            <person name="Tettelin H."/>
            <person name="Glass J.I."/>
            <person name="Rusch D."/>
            <person name="Podicherti R."/>
            <person name="Tsui H.-C.T."/>
            <person name="Winkler M.E."/>
        </authorList>
    </citation>
    <scope>NUCLEOTIDE SEQUENCE</scope>
</reference>
<dbReference type="AlphaFoldDB" id="A0A381VIA6"/>
<evidence type="ECO:0000256" key="8">
    <source>
        <dbReference type="ARBA" id="ARBA00048731"/>
    </source>
</evidence>
<dbReference type="InterPro" id="IPR045865">
    <property type="entry name" value="ACT-like_dom_sf"/>
</dbReference>
<feature type="domain" description="ACT" evidence="9">
    <location>
        <begin position="318"/>
        <end position="387"/>
    </location>
</feature>
<dbReference type="GO" id="GO:0006564">
    <property type="term" value="P:L-serine biosynthetic process"/>
    <property type="evidence" value="ECO:0007669"/>
    <property type="project" value="UniProtKB-KW"/>
</dbReference>
<dbReference type="Pfam" id="PF00389">
    <property type="entry name" value="2-Hacid_dh"/>
    <property type="match status" value="1"/>
</dbReference>
<dbReference type="PANTHER" id="PTHR42789:SF1">
    <property type="entry name" value="D-ISOMER SPECIFIC 2-HYDROXYACID DEHYDROGENASE FAMILY PROTEIN (AFU_ORTHOLOGUE AFUA_6G10090)"/>
    <property type="match status" value="1"/>
</dbReference>
<dbReference type="Gene3D" id="3.40.50.720">
    <property type="entry name" value="NAD(P)-binding Rossmann-like Domain"/>
    <property type="match status" value="2"/>
</dbReference>
<evidence type="ECO:0000256" key="3">
    <source>
        <dbReference type="ARBA" id="ARBA00013143"/>
    </source>
</evidence>
<evidence type="ECO:0000313" key="10">
    <source>
        <dbReference type="EMBL" id="SVA39518.1"/>
    </source>
</evidence>
<dbReference type="PROSITE" id="PS51671">
    <property type="entry name" value="ACT"/>
    <property type="match status" value="1"/>
</dbReference>
<comment type="similarity">
    <text evidence="2">Belongs to the D-isomer specific 2-hydroxyacid dehydrogenase family.</text>
</comment>
<dbReference type="InterPro" id="IPR029752">
    <property type="entry name" value="D-isomer_DH_CS1"/>
</dbReference>
<dbReference type="SUPFAM" id="SSF55021">
    <property type="entry name" value="ACT-like"/>
    <property type="match status" value="1"/>
</dbReference>
<name>A0A381VIA6_9ZZZZ</name>
<accession>A0A381VIA6</accession>
<keyword evidence="6" id="KW-0520">NAD</keyword>
<keyword evidence="7" id="KW-0718">Serine biosynthesis</keyword>
<protein>
    <recommendedName>
        <fullName evidence="3">phosphoglycerate dehydrogenase</fullName>
        <ecNumber evidence="3">1.1.1.95</ecNumber>
    </recommendedName>
</protein>
<dbReference type="PANTHER" id="PTHR42789">
    <property type="entry name" value="D-ISOMER SPECIFIC 2-HYDROXYACID DEHYDROGENASE FAMILY PROTEIN (AFU_ORTHOLOGUE AFUA_6G10090)"/>
    <property type="match status" value="1"/>
</dbReference>
<dbReference type="PROSITE" id="PS00065">
    <property type="entry name" value="D_2_HYDROXYACID_DH_1"/>
    <property type="match status" value="1"/>
</dbReference>
<evidence type="ECO:0000256" key="1">
    <source>
        <dbReference type="ARBA" id="ARBA00005216"/>
    </source>
</evidence>
<evidence type="ECO:0000256" key="2">
    <source>
        <dbReference type="ARBA" id="ARBA00005854"/>
    </source>
</evidence>
<dbReference type="InterPro" id="IPR006139">
    <property type="entry name" value="D-isomer_2_OHA_DH_cat_dom"/>
</dbReference>
<dbReference type="SUPFAM" id="SSF51735">
    <property type="entry name" value="NAD(P)-binding Rossmann-fold domains"/>
    <property type="match status" value="1"/>
</dbReference>
<dbReference type="GO" id="GO:0051287">
    <property type="term" value="F:NAD binding"/>
    <property type="evidence" value="ECO:0007669"/>
    <property type="project" value="InterPro"/>
</dbReference>